<proteinExistence type="predicted"/>
<name>A0ACB9IGJ5_9ASTR</name>
<dbReference type="Proteomes" id="UP001056120">
    <property type="component" value="Linkage Group LG08"/>
</dbReference>
<organism evidence="1 2">
    <name type="scientific">Smallanthus sonchifolius</name>
    <dbReference type="NCBI Taxonomy" id="185202"/>
    <lineage>
        <taxon>Eukaryota</taxon>
        <taxon>Viridiplantae</taxon>
        <taxon>Streptophyta</taxon>
        <taxon>Embryophyta</taxon>
        <taxon>Tracheophyta</taxon>
        <taxon>Spermatophyta</taxon>
        <taxon>Magnoliopsida</taxon>
        <taxon>eudicotyledons</taxon>
        <taxon>Gunneridae</taxon>
        <taxon>Pentapetalae</taxon>
        <taxon>asterids</taxon>
        <taxon>campanulids</taxon>
        <taxon>Asterales</taxon>
        <taxon>Asteraceae</taxon>
        <taxon>Asteroideae</taxon>
        <taxon>Heliantheae alliance</taxon>
        <taxon>Millerieae</taxon>
        <taxon>Smallanthus</taxon>
    </lineage>
</organism>
<gene>
    <name evidence="1" type="ORF">L1987_22521</name>
</gene>
<comment type="caution">
    <text evidence="1">The sequence shown here is derived from an EMBL/GenBank/DDBJ whole genome shotgun (WGS) entry which is preliminary data.</text>
</comment>
<reference evidence="1 2" key="2">
    <citation type="journal article" date="2022" name="Mol. Ecol. Resour.">
        <title>The genomes of chicory, endive, great burdock and yacon provide insights into Asteraceae paleo-polyploidization history and plant inulin production.</title>
        <authorList>
            <person name="Fan W."/>
            <person name="Wang S."/>
            <person name="Wang H."/>
            <person name="Wang A."/>
            <person name="Jiang F."/>
            <person name="Liu H."/>
            <person name="Zhao H."/>
            <person name="Xu D."/>
            <person name="Zhang Y."/>
        </authorList>
    </citation>
    <scope>NUCLEOTIDE SEQUENCE [LARGE SCALE GENOMIC DNA]</scope>
    <source>
        <strain evidence="2">cv. Yunnan</strain>
        <tissue evidence="1">Leaves</tissue>
    </source>
</reference>
<evidence type="ECO:0000313" key="2">
    <source>
        <dbReference type="Proteomes" id="UP001056120"/>
    </source>
</evidence>
<keyword evidence="2" id="KW-1185">Reference proteome</keyword>
<protein>
    <submittedName>
        <fullName evidence="1">Uncharacterized protein</fullName>
    </submittedName>
</protein>
<evidence type="ECO:0000313" key="1">
    <source>
        <dbReference type="EMBL" id="KAI3806611.1"/>
    </source>
</evidence>
<accession>A0ACB9IGJ5</accession>
<reference evidence="2" key="1">
    <citation type="journal article" date="2022" name="Mol. Ecol. Resour.">
        <title>The genomes of chicory, endive, great burdock and yacon provide insights into Asteraceae palaeo-polyploidization history and plant inulin production.</title>
        <authorList>
            <person name="Fan W."/>
            <person name="Wang S."/>
            <person name="Wang H."/>
            <person name="Wang A."/>
            <person name="Jiang F."/>
            <person name="Liu H."/>
            <person name="Zhao H."/>
            <person name="Xu D."/>
            <person name="Zhang Y."/>
        </authorList>
    </citation>
    <scope>NUCLEOTIDE SEQUENCE [LARGE SCALE GENOMIC DNA]</scope>
    <source>
        <strain evidence="2">cv. Yunnan</strain>
    </source>
</reference>
<dbReference type="EMBL" id="CM042025">
    <property type="protein sequence ID" value="KAI3806611.1"/>
    <property type="molecule type" value="Genomic_DNA"/>
</dbReference>
<sequence>MAFRGGFLSISYGKRGAIDRTVHHMNSKWKDMQRKIKKFKDTYNNKTTHRHSVVNLLPSTTATLSLTTVLKSSPPPQQPLICHQFKLFGVQRYVWAYKESVMYAFQTKMWA</sequence>